<dbReference type="VEuPathDB" id="FungiDB:I7I52_12412"/>
<dbReference type="EMBL" id="JAEVHI010000006">
    <property type="protein sequence ID" value="KAG5288807.1"/>
    <property type="molecule type" value="Genomic_DNA"/>
</dbReference>
<reference evidence="2 3" key="1">
    <citation type="submission" date="2021-01" db="EMBL/GenBank/DDBJ databases">
        <title>Chromosome-level genome assembly of a human fungal pathogen reveals clustering of transcriptionally co-regulated genes.</title>
        <authorList>
            <person name="Voorhies M."/>
            <person name="Cohen S."/>
            <person name="Shea T.P."/>
            <person name="Petrus S."/>
            <person name="Munoz J.F."/>
            <person name="Poplawski S."/>
            <person name="Goldman W.E."/>
            <person name="Michael T."/>
            <person name="Cuomo C.A."/>
            <person name="Sil A."/>
            <person name="Beyhan S."/>
        </authorList>
    </citation>
    <scope>NUCLEOTIDE SEQUENCE [LARGE SCALE GENOMIC DNA]</scope>
    <source>
        <strain evidence="2 3">G184AR</strain>
    </source>
</reference>
<comment type="caution">
    <text evidence="2">The sequence shown here is derived from an EMBL/GenBank/DDBJ whole genome shotgun (WGS) entry which is preliminary data.</text>
</comment>
<name>A0A8H7YFN9_AJECA</name>
<evidence type="ECO:0000313" key="3">
    <source>
        <dbReference type="Proteomes" id="UP000670092"/>
    </source>
</evidence>
<evidence type="ECO:0000313" key="2">
    <source>
        <dbReference type="EMBL" id="KAG5288807.1"/>
    </source>
</evidence>
<feature type="region of interest" description="Disordered" evidence="1">
    <location>
        <begin position="119"/>
        <end position="143"/>
    </location>
</feature>
<accession>A0A8H7YFN9</accession>
<evidence type="ECO:0000256" key="1">
    <source>
        <dbReference type="SAM" id="MobiDB-lite"/>
    </source>
</evidence>
<proteinExistence type="predicted"/>
<protein>
    <submittedName>
        <fullName evidence="2">Uncharacterized protein</fullName>
    </submittedName>
</protein>
<sequence length="184" mass="20848">MTTDEVTSLTDKRTSSLIRTGGKQIRRHYSSLRCQTQTIQKNGKVKHRSPWRFHEYSPSFFSRLENKKKKGKKDRNVCSAFYGAFPKNPMLLAGRLANRMTFSNPLFYLKRKGNPRLAPPKSLLFKQGSGLKTDGERDMGVASRARKRWSRPIKIKELEGESLMFLTDTLAGQGKPASSIAHGS</sequence>
<dbReference type="AlphaFoldDB" id="A0A8H7YFN9"/>
<organism evidence="2 3">
    <name type="scientific">Ajellomyces capsulatus</name>
    <name type="common">Darling's disease fungus</name>
    <name type="synonym">Histoplasma capsulatum</name>
    <dbReference type="NCBI Taxonomy" id="5037"/>
    <lineage>
        <taxon>Eukaryota</taxon>
        <taxon>Fungi</taxon>
        <taxon>Dikarya</taxon>
        <taxon>Ascomycota</taxon>
        <taxon>Pezizomycotina</taxon>
        <taxon>Eurotiomycetes</taxon>
        <taxon>Eurotiomycetidae</taxon>
        <taxon>Onygenales</taxon>
        <taxon>Ajellomycetaceae</taxon>
        <taxon>Histoplasma</taxon>
    </lineage>
</organism>
<dbReference type="Proteomes" id="UP000670092">
    <property type="component" value="Unassembled WGS sequence"/>
</dbReference>
<gene>
    <name evidence="2" type="ORF">I7I52_12412</name>
</gene>